<gene>
    <name evidence="3" type="ORF">TL08_01890</name>
</gene>
<sequence length="112" mass="11403">MVGATAAAAVAVTESAEFAAGVLDIAAEAESAQLPSLGLLLLTAMVLLALILPFALARRGPRKVRSEQPPKPNRQPENGSRDNPTVFGPSGHYDHIGGSNGGTNADDIGGDD</sequence>
<evidence type="ECO:0000313" key="3">
    <source>
        <dbReference type="EMBL" id="AOS61217.1"/>
    </source>
</evidence>
<name>A0AAC9MWW2_9PSEU</name>
<keyword evidence="2" id="KW-1133">Transmembrane helix</keyword>
<feature type="transmembrane region" description="Helical" evidence="2">
    <location>
        <begin position="39"/>
        <end position="57"/>
    </location>
</feature>
<reference evidence="4" key="1">
    <citation type="submission" date="2016-03" db="EMBL/GenBank/DDBJ databases">
        <title>Complete genome sequence of the type strain Actinoalloteichus hymeniacidonis DSM 45092.</title>
        <authorList>
            <person name="Schaffert L."/>
            <person name="Albersmeier A."/>
            <person name="Winkler A."/>
            <person name="Kalinowski J."/>
            <person name="Zotchev S."/>
            <person name="Ruckert C."/>
        </authorList>
    </citation>
    <scope>NUCLEOTIDE SEQUENCE [LARGE SCALE GENOMIC DNA]</scope>
    <source>
        <strain evidence="4">HPA177(T) (DSM 45092(T))</strain>
    </source>
</reference>
<proteinExistence type="predicted"/>
<dbReference type="Proteomes" id="UP000095210">
    <property type="component" value="Chromosome"/>
</dbReference>
<evidence type="ECO:0000256" key="1">
    <source>
        <dbReference type="SAM" id="MobiDB-lite"/>
    </source>
</evidence>
<evidence type="ECO:0000256" key="2">
    <source>
        <dbReference type="SAM" id="Phobius"/>
    </source>
</evidence>
<protein>
    <submittedName>
        <fullName evidence="3">Uncharacterized protein</fullName>
    </submittedName>
</protein>
<keyword evidence="2" id="KW-0472">Membrane</keyword>
<organism evidence="3 4">
    <name type="scientific">Actinoalloteichus hymeniacidonis</name>
    <dbReference type="NCBI Taxonomy" id="340345"/>
    <lineage>
        <taxon>Bacteria</taxon>
        <taxon>Bacillati</taxon>
        <taxon>Actinomycetota</taxon>
        <taxon>Actinomycetes</taxon>
        <taxon>Pseudonocardiales</taxon>
        <taxon>Pseudonocardiaceae</taxon>
        <taxon>Actinoalloteichus</taxon>
    </lineage>
</organism>
<keyword evidence="4" id="KW-1185">Reference proteome</keyword>
<dbReference type="EMBL" id="CP014859">
    <property type="protein sequence ID" value="AOS61217.1"/>
    <property type="molecule type" value="Genomic_DNA"/>
</dbReference>
<dbReference type="KEGG" id="ahm:TL08_01890"/>
<evidence type="ECO:0000313" key="4">
    <source>
        <dbReference type="Proteomes" id="UP000095210"/>
    </source>
</evidence>
<accession>A0AAC9MWW2</accession>
<feature type="region of interest" description="Disordered" evidence="1">
    <location>
        <begin position="59"/>
        <end position="112"/>
    </location>
</feature>
<keyword evidence="2" id="KW-0812">Transmembrane</keyword>
<dbReference type="AlphaFoldDB" id="A0AAC9MWW2"/>